<evidence type="ECO:0000259" key="2">
    <source>
        <dbReference type="SMART" id="SM00666"/>
    </source>
</evidence>
<dbReference type="InterPro" id="IPR000270">
    <property type="entry name" value="PB1_dom"/>
</dbReference>
<dbReference type="SUPFAM" id="SSF54277">
    <property type="entry name" value="CAD &amp; PB1 domains"/>
    <property type="match status" value="1"/>
</dbReference>
<dbReference type="PANTHER" id="PTHR31066">
    <property type="entry name" value="OS05G0427100 PROTEIN-RELATED"/>
    <property type="match status" value="1"/>
</dbReference>
<feature type="region of interest" description="Disordered" evidence="1">
    <location>
        <begin position="174"/>
        <end position="197"/>
    </location>
</feature>
<dbReference type="AlphaFoldDB" id="A0A7J7HE58"/>
<dbReference type="PANTHER" id="PTHR31066:SF100">
    <property type="entry name" value="PB1 DOMAIN-CONTAINING PROTEIN"/>
    <property type="match status" value="1"/>
</dbReference>
<dbReference type="InterPro" id="IPR053198">
    <property type="entry name" value="Gynoecium_Dev_Regulator"/>
</dbReference>
<feature type="compositionally biased region" description="Pro residues" evidence="1">
    <location>
        <begin position="180"/>
        <end position="197"/>
    </location>
</feature>
<dbReference type="SMART" id="SM00666">
    <property type="entry name" value="PB1"/>
    <property type="match status" value="1"/>
</dbReference>
<feature type="domain" description="PB1" evidence="2">
    <location>
        <begin position="59"/>
        <end position="147"/>
    </location>
</feature>
<evidence type="ECO:0000313" key="4">
    <source>
        <dbReference type="Proteomes" id="UP000593564"/>
    </source>
</evidence>
<evidence type="ECO:0000313" key="3">
    <source>
        <dbReference type="EMBL" id="KAF5951192.1"/>
    </source>
</evidence>
<organism evidence="3 4">
    <name type="scientific">Camellia sinensis</name>
    <name type="common">Tea plant</name>
    <name type="synonym">Thea sinensis</name>
    <dbReference type="NCBI Taxonomy" id="4442"/>
    <lineage>
        <taxon>Eukaryota</taxon>
        <taxon>Viridiplantae</taxon>
        <taxon>Streptophyta</taxon>
        <taxon>Embryophyta</taxon>
        <taxon>Tracheophyta</taxon>
        <taxon>Spermatophyta</taxon>
        <taxon>Magnoliopsida</taxon>
        <taxon>eudicotyledons</taxon>
        <taxon>Gunneridae</taxon>
        <taxon>Pentapetalae</taxon>
        <taxon>asterids</taxon>
        <taxon>Ericales</taxon>
        <taxon>Theaceae</taxon>
        <taxon>Camellia</taxon>
    </lineage>
</organism>
<feature type="region of interest" description="Disordered" evidence="1">
    <location>
        <begin position="294"/>
        <end position="322"/>
    </location>
</feature>
<feature type="compositionally biased region" description="Pro residues" evidence="1">
    <location>
        <begin position="294"/>
        <end position="303"/>
    </location>
</feature>
<protein>
    <recommendedName>
        <fullName evidence="2">PB1 domain-containing protein</fullName>
    </recommendedName>
</protein>
<dbReference type="Gene3D" id="3.10.20.90">
    <property type="entry name" value="Phosphatidylinositol 3-kinase Catalytic Subunit, Chain A, domain 1"/>
    <property type="match status" value="1"/>
</dbReference>
<accession>A0A7J7HE58</accession>
<reference evidence="4" key="1">
    <citation type="journal article" date="2020" name="Nat. Commun.">
        <title>Genome assembly of wild tea tree DASZ reveals pedigree and selection history of tea varieties.</title>
        <authorList>
            <person name="Zhang W."/>
            <person name="Zhang Y."/>
            <person name="Qiu H."/>
            <person name="Guo Y."/>
            <person name="Wan H."/>
            <person name="Zhang X."/>
            <person name="Scossa F."/>
            <person name="Alseekh S."/>
            <person name="Zhang Q."/>
            <person name="Wang P."/>
            <person name="Xu L."/>
            <person name="Schmidt M.H."/>
            <person name="Jia X."/>
            <person name="Li D."/>
            <person name="Zhu A."/>
            <person name="Guo F."/>
            <person name="Chen W."/>
            <person name="Ni D."/>
            <person name="Usadel B."/>
            <person name="Fernie A.R."/>
            <person name="Wen W."/>
        </authorList>
    </citation>
    <scope>NUCLEOTIDE SEQUENCE [LARGE SCALE GENOMIC DNA]</scope>
    <source>
        <strain evidence="4">cv. G240</strain>
    </source>
</reference>
<dbReference type="FunFam" id="3.10.20.90:FF:000058">
    <property type="entry name" value="Octicosapeptide/phox/Bem1p domain kinase superfamily protein"/>
    <property type="match status" value="1"/>
</dbReference>
<evidence type="ECO:0000256" key="1">
    <source>
        <dbReference type="SAM" id="MobiDB-lite"/>
    </source>
</evidence>
<dbReference type="CDD" id="cd06410">
    <property type="entry name" value="PB1_UP2"/>
    <property type="match status" value="1"/>
</dbReference>
<reference evidence="3 4" key="2">
    <citation type="submission" date="2020-07" db="EMBL/GenBank/DDBJ databases">
        <title>Genome assembly of wild tea tree DASZ reveals pedigree and selection history of tea varieties.</title>
        <authorList>
            <person name="Zhang W."/>
        </authorList>
    </citation>
    <scope>NUCLEOTIDE SEQUENCE [LARGE SCALE GENOMIC DNA]</scope>
    <source>
        <strain evidence="4">cv. G240</strain>
        <tissue evidence="3">Leaf</tissue>
    </source>
</reference>
<feature type="compositionally biased region" description="Polar residues" evidence="1">
    <location>
        <begin position="1"/>
        <end position="18"/>
    </location>
</feature>
<comment type="caution">
    <text evidence="3">The sequence shown here is derived from an EMBL/GenBank/DDBJ whole genome shotgun (WGS) entry which is preliminary data.</text>
</comment>
<sequence length="486" mass="52613">MENYSYPTSYPDSGNSSPRSREIDFENTPPWEEQAAAPPSSNYKVKFMCSYGGKIHPRSHDNLLSYIGGETKILAVDRNIKFAGLIGKLSVLCDADVCFKYQLPGEDLDALISVTNDDDLEHMMHEYDRLFRASSKPARLRLFLFADEESAAASQGSFGSSEGKSDRERFVDALNSGPIQAPPPPPPSTVAPPPMAPPPNNVDFLFGLDKGMPVPVPVPVPVAAKVPDPIPEPEIPAPPPEDHPRQIQDFQRLQIGGQEQAMYWRRNDENLIGGFSGNNYYGQNFSEKLPPATLPAAPPPPVSAPQGYWPEKQLTGGGVYTAPPEQQQQQVYMIQTPAGMYHAPMGRQVTGQAGQGYYAVQRMQPEVYRDQASLYNVAPPQPAVAQPTLPQQPQPQQPAKMAGYAEGFGMVRQANSGGVGMVETTGGGYTQMAYDAGAGRQVYYAAQGGAVQSPPYQAMGVADMRQGGGLNNQDVKAAAKASQQHM</sequence>
<proteinExistence type="predicted"/>
<dbReference type="EMBL" id="JACBKZ010000004">
    <property type="protein sequence ID" value="KAF5951192.1"/>
    <property type="molecule type" value="Genomic_DNA"/>
</dbReference>
<feature type="region of interest" description="Disordered" evidence="1">
    <location>
        <begin position="1"/>
        <end position="38"/>
    </location>
</feature>
<gene>
    <name evidence="3" type="ORF">HYC85_009136</name>
</gene>
<dbReference type="Proteomes" id="UP000593564">
    <property type="component" value="Unassembled WGS sequence"/>
</dbReference>
<name>A0A7J7HE58_CAMSI</name>
<dbReference type="Pfam" id="PF00564">
    <property type="entry name" value="PB1"/>
    <property type="match status" value="1"/>
</dbReference>
<keyword evidence="4" id="KW-1185">Reference proteome</keyword>